<dbReference type="PROSITE" id="PS52019">
    <property type="entry name" value="PKS_MFAS_DH"/>
    <property type="match status" value="1"/>
</dbReference>
<evidence type="ECO:0000256" key="6">
    <source>
        <dbReference type="ARBA" id="ARBA00023194"/>
    </source>
</evidence>
<dbReference type="InterPro" id="IPR032821">
    <property type="entry name" value="PKS_assoc"/>
</dbReference>
<dbReference type="InterPro" id="IPR020841">
    <property type="entry name" value="PKS_Beta-ketoAc_synthase_dom"/>
</dbReference>
<dbReference type="InterPro" id="IPR009081">
    <property type="entry name" value="PP-bd_ACP"/>
</dbReference>
<feature type="region of interest" description="N-terminal hotdog fold" evidence="9">
    <location>
        <begin position="857"/>
        <end position="971"/>
    </location>
</feature>
<dbReference type="SUPFAM" id="SSF47336">
    <property type="entry name" value="ACP-like"/>
    <property type="match status" value="1"/>
</dbReference>
<dbReference type="InterPro" id="IPR014030">
    <property type="entry name" value="Ketoacyl_synth_N"/>
</dbReference>
<dbReference type="InterPro" id="IPR049552">
    <property type="entry name" value="PKS_DH_N"/>
</dbReference>
<name>A0A6F8YTD3_9ACTN</name>
<dbReference type="Proteomes" id="UP000503011">
    <property type="component" value="Chromosome"/>
</dbReference>
<keyword evidence="3" id="KW-0596">Phosphopantetheine</keyword>
<keyword evidence="8" id="KW-0012">Acyltransferase</keyword>
<evidence type="ECO:0000256" key="1">
    <source>
        <dbReference type="ARBA" id="ARBA00001957"/>
    </source>
</evidence>
<feature type="active site" description="Proton acceptor; for dehydratase activity" evidence="9">
    <location>
        <position position="887"/>
    </location>
</feature>
<dbReference type="Pfam" id="PF21089">
    <property type="entry name" value="PKS_DH_N"/>
    <property type="match status" value="1"/>
</dbReference>
<dbReference type="InterPro" id="IPR006162">
    <property type="entry name" value="Ppantetheine_attach_site"/>
</dbReference>
<keyword evidence="4" id="KW-0597">Phosphoprotein</keyword>
<keyword evidence="15" id="KW-1185">Reference proteome</keyword>
<dbReference type="InterPro" id="IPR036299">
    <property type="entry name" value="Polyketide_synth_docking_sf"/>
</dbReference>
<dbReference type="InterPro" id="IPR020806">
    <property type="entry name" value="PKS_PP-bd"/>
</dbReference>
<dbReference type="InterPro" id="IPR016039">
    <property type="entry name" value="Thiolase-like"/>
</dbReference>
<dbReference type="InterPro" id="IPR013968">
    <property type="entry name" value="PKS_KR"/>
</dbReference>
<evidence type="ECO:0000259" key="13">
    <source>
        <dbReference type="PROSITE" id="PS52019"/>
    </source>
</evidence>
<dbReference type="Pfam" id="PF16197">
    <property type="entry name" value="KAsynt_C_assoc"/>
    <property type="match status" value="1"/>
</dbReference>
<feature type="region of interest" description="C-terminal hotdog fold" evidence="9">
    <location>
        <begin position="985"/>
        <end position="1123"/>
    </location>
</feature>
<dbReference type="SUPFAM" id="SSF55048">
    <property type="entry name" value="Probable ACP-binding domain of malonyl-CoA ACP transacylase"/>
    <property type="match status" value="1"/>
</dbReference>
<dbReference type="InterPro" id="IPR036291">
    <property type="entry name" value="NAD(P)-bd_dom_sf"/>
</dbReference>
<feature type="compositionally biased region" description="Low complexity" evidence="10">
    <location>
        <begin position="1677"/>
        <end position="1736"/>
    </location>
</feature>
<dbReference type="Gene3D" id="1.10.1200.10">
    <property type="entry name" value="ACP-like"/>
    <property type="match status" value="1"/>
</dbReference>
<dbReference type="Pfam" id="PF00109">
    <property type="entry name" value="ketoacyl-synt"/>
    <property type="match status" value="1"/>
</dbReference>
<dbReference type="InterPro" id="IPR049900">
    <property type="entry name" value="PKS_mFAS_DH"/>
</dbReference>
<dbReference type="InterPro" id="IPR015083">
    <property type="entry name" value="NorB/c/GfsB-D-like_docking"/>
</dbReference>
<dbReference type="SMART" id="SM00827">
    <property type="entry name" value="PKS_AT"/>
    <property type="match status" value="1"/>
</dbReference>
<reference evidence="14 15" key="2">
    <citation type="submission" date="2020-03" db="EMBL/GenBank/DDBJ databases">
        <authorList>
            <person name="Ichikawa N."/>
            <person name="Kimura A."/>
            <person name="Kitahashi Y."/>
            <person name="Uohara A."/>
        </authorList>
    </citation>
    <scope>NUCLEOTIDE SEQUENCE [LARGE SCALE GENOMIC DNA]</scope>
    <source>
        <strain evidence="14 15">NBRC 105367</strain>
    </source>
</reference>
<feature type="domain" description="Carrier" evidence="11">
    <location>
        <begin position="1552"/>
        <end position="1627"/>
    </location>
</feature>
<dbReference type="InterPro" id="IPR016035">
    <property type="entry name" value="Acyl_Trfase/lysoPLipase"/>
</dbReference>
<dbReference type="Gene3D" id="3.40.50.720">
    <property type="entry name" value="NAD(P)-binding Rossmann-like Domain"/>
    <property type="match status" value="1"/>
</dbReference>
<dbReference type="PROSITE" id="PS50075">
    <property type="entry name" value="CARRIER"/>
    <property type="match status" value="1"/>
</dbReference>
<evidence type="ECO:0000256" key="3">
    <source>
        <dbReference type="ARBA" id="ARBA00022450"/>
    </source>
</evidence>
<feature type="domain" description="PKS/mFAS DH" evidence="13">
    <location>
        <begin position="857"/>
        <end position="1123"/>
    </location>
</feature>
<dbReference type="PROSITE" id="PS52004">
    <property type="entry name" value="KS3_2"/>
    <property type="match status" value="1"/>
</dbReference>
<comment type="cofactor">
    <cofactor evidence="1">
        <name>pantetheine 4'-phosphate</name>
        <dbReference type="ChEBI" id="CHEBI:47942"/>
    </cofactor>
</comment>
<feature type="region of interest" description="Disordered" evidence="10">
    <location>
        <begin position="1677"/>
        <end position="1753"/>
    </location>
</feature>
<dbReference type="CDD" id="cd08956">
    <property type="entry name" value="KR_3_FAS_SDR_x"/>
    <property type="match status" value="1"/>
</dbReference>
<keyword evidence="5" id="KW-0808">Transferase</keyword>
<dbReference type="Pfam" id="PF00698">
    <property type="entry name" value="Acyl_transf_1"/>
    <property type="match status" value="1"/>
</dbReference>
<dbReference type="SUPFAM" id="SSF51735">
    <property type="entry name" value="NAD(P)-binding Rossmann-fold domains"/>
    <property type="match status" value="2"/>
</dbReference>
<dbReference type="InterPro" id="IPR014043">
    <property type="entry name" value="Acyl_transferase_dom"/>
</dbReference>
<protein>
    <submittedName>
        <fullName evidence="14">Uncharacterized protein</fullName>
    </submittedName>
</protein>
<dbReference type="InterPro" id="IPR014031">
    <property type="entry name" value="Ketoacyl_synth_C"/>
</dbReference>
<evidence type="ECO:0000259" key="12">
    <source>
        <dbReference type="PROSITE" id="PS52004"/>
    </source>
</evidence>
<evidence type="ECO:0000256" key="8">
    <source>
        <dbReference type="ARBA" id="ARBA00023315"/>
    </source>
</evidence>
<dbReference type="InterPro" id="IPR001227">
    <property type="entry name" value="Ac_transferase_dom_sf"/>
</dbReference>
<dbReference type="SUPFAM" id="SSF52151">
    <property type="entry name" value="FabD/lysophospholipase-like"/>
    <property type="match status" value="1"/>
</dbReference>
<organism evidence="14 15">
    <name type="scientific">Phytohabitans suffuscus</name>
    <dbReference type="NCBI Taxonomy" id="624315"/>
    <lineage>
        <taxon>Bacteria</taxon>
        <taxon>Bacillati</taxon>
        <taxon>Actinomycetota</taxon>
        <taxon>Actinomycetes</taxon>
        <taxon>Micromonosporales</taxon>
        <taxon>Micromonosporaceae</taxon>
    </lineage>
</organism>
<evidence type="ECO:0000256" key="7">
    <source>
        <dbReference type="ARBA" id="ARBA00023268"/>
    </source>
</evidence>
<dbReference type="Pfam" id="PF08659">
    <property type="entry name" value="KR"/>
    <property type="match status" value="1"/>
</dbReference>
<dbReference type="GO" id="GO:0004312">
    <property type="term" value="F:fatty acid synthase activity"/>
    <property type="evidence" value="ECO:0007669"/>
    <property type="project" value="TreeGrafter"/>
</dbReference>
<dbReference type="EMBL" id="AP022871">
    <property type="protein sequence ID" value="BCB89372.1"/>
    <property type="molecule type" value="Genomic_DNA"/>
</dbReference>
<evidence type="ECO:0000256" key="4">
    <source>
        <dbReference type="ARBA" id="ARBA00022553"/>
    </source>
</evidence>
<dbReference type="InterPro" id="IPR057326">
    <property type="entry name" value="KR_dom"/>
</dbReference>
<dbReference type="Pfam" id="PF00550">
    <property type="entry name" value="PP-binding"/>
    <property type="match status" value="1"/>
</dbReference>
<dbReference type="SMART" id="SM00823">
    <property type="entry name" value="PKS_PP"/>
    <property type="match status" value="1"/>
</dbReference>
<dbReference type="Pfam" id="PF02801">
    <property type="entry name" value="Ketoacyl-synt_C"/>
    <property type="match status" value="1"/>
</dbReference>
<dbReference type="Pfam" id="PF14765">
    <property type="entry name" value="PS-DH"/>
    <property type="match status" value="1"/>
</dbReference>
<dbReference type="CDD" id="cd00833">
    <property type="entry name" value="PKS"/>
    <property type="match status" value="1"/>
</dbReference>
<dbReference type="SUPFAM" id="SSF53901">
    <property type="entry name" value="Thiolase-like"/>
    <property type="match status" value="1"/>
</dbReference>
<dbReference type="GO" id="GO:0033068">
    <property type="term" value="P:macrolide biosynthetic process"/>
    <property type="evidence" value="ECO:0007669"/>
    <property type="project" value="UniProtKB-ARBA"/>
</dbReference>
<dbReference type="SMART" id="SM00825">
    <property type="entry name" value="PKS_KS"/>
    <property type="match status" value="1"/>
</dbReference>
<evidence type="ECO:0000256" key="10">
    <source>
        <dbReference type="SAM" id="MobiDB-lite"/>
    </source>
</evidence>
<dbReference type="KEGG" id="psuu:Psuf_066850"/>
<dbReference type="InterPro" id="IPR049551">
    <property type="entry name" value="PKS_DH_C"/>
</dbReference>
<evidence type="ECO:0000259" key="11">
    <source>
        <dbReference type="PROSITE" id="PS50075"/>
    </source>
</evidence>
<dbReference type="FunFam" id="1.10.1200.10:FF:000007">
    <property type="entry name" value="Probable polyketide synthase pks17"/>
    <property type="match status" value="1"/>
</dbReference>
<evidence type="ECO:0000256" key="5">
    <source>
        <dbReference type="ARBA" id="ARBA00022679"/>
    </source>
</evidence>
<proteinExistence type="predicted"/>
<dbReference type="InterPro" id="IPR016036">
    <property type="entry name" value="Malonyl_transacylase_ACP-bd"/>
</dbReference>
<dbReference type="InterPro" id="IPR020807">
    <property type="entry name" value="PKS_DH"/>
</dbReference>
<sequence length="1843" mass="189216">MSNEEKLRDYLKLVTADLRRARQRLREVEEPEPVAVVAMSCRLPGGAHTPAQLWDMLSAGRDAVAGFPTDRGWDLAALYDPDPAVPGTCYTRHGGFLADVAGFDAGFFGISAREARAMDPQQRLLLETAWEAFESAGIDPTSVRGSAVGVFAGIAYSDYTSAAGGDTGDLEGYLGSGSAGSVATGRVAYVLGLEGPAVTVDTACSSSLVAAHLAVQSLRRGECTLALAGGAAVMATPGMFVEFSRQRGLAPDGRCKAFGAGADGTGWAEGAGMLLLEKLSDARRNGHPVLAVIRGSAVNQDGASSGLTAPNGPSQERVIERALADARLVPSDVDVVEAHGTGTALGDLIEAGALLNTYGQGRERPLWLGSIKSNIGHAQAAAGAAGLIKMVLALGAGRLPRTLHADRPSTEVDWSTGKVELLTEPVAWPASQRVRRAAVSAFGMSGTNAHMILEEAPAEEEPEAGAPEGPEVPWLVSGATADAAAAQMAGVRAAASGKRPIDVAYTLAVGRAALRYRGVIGDEAVARAGDGRVVFVFPGQGSQWLGMGLELWDSAPVFAASMEACASALAPYVGWDLREVLADEAALARVDVVQPVLFAVMVSLAELWRSYGVRPDAVVGHSQGEIAAAHVAGALSLADAARVVALRSRAITGLAGRGGMVSVPLPLEGIDPGGLSVAAVNGPEAVVLSGDVAAVEAFLAGEPRARRVNVDYASHSAHVESVREEILAALSGIQPRTAAVPFHSTVDGAVIDTAGLDAGYWYRNLRQTVRFADVVDALDGHPLIEVSAHPVLGLGLGTLRRDEGGLTRFLRSAAAAWTHGATVDWKRAFEGRAARRVELPTYPFQRRRFWLTGGDGAGWLGAPVEWAQGELYSGELSLAATPWLADHAVRGAVLVPGAGLVELALTGGGALDELTLHAPLLLPAEGAVRIQVVRGLPDEAGGRAVSLYGRAPGAGWVLHASGSVTAEPAGTIDAAAPASWPPAGAEPVSIAGVYERAADGGFQYGPAFQGLRGVWRRGGEVFADVALPAEVAGEAGAFGIHPALLDAALHAVALVPETGGGPGRLPFAWSGVRLVSTGATALRVRATVGPDGAVALVAADPSGAPVIAVDALVTRPVPDDLGTAAVSDALFRVDWVPAPETPAESGLVAESLVDTSGGGLAERARDLAGRALAAVQRWVAGKRPAGARLALVTRGATDGSDPAAAAAWGLVRSAQAEHPDRFVLVDLPADAAIPDRVPAGEPQLALRGGTWYAARLGRLAPAAAPALDPDGTVLVTGGTGTLGGHLARHLAARYGVRHMVLASRRGPEAPGAAELCADLRETFGVRARAAAADLADRDAVAALLAEVPAAHPLTAVVHAAGVLDDGLVEDLTPQRLDRVLRSKVDAAAHLDELTRGAGLAAFVLFSSAAAVLGGPGQANYAAANAVLDALARQRRAAGLPGTSLAWGVWAEPSGMTGHLGDADRARLRRAGTTPLRTADGLALFDAAAAGDEAAPVPIRLDLRAATRAGEVPALLRALVPGTARRVAATGPATGAGELAGQLARLSGPDAERAVLDLVQGHVAVVLQSAPGEPVDADRAFRELGFDSMTAVELRNRLAAATGVRLPATAVFDHPTPAALASHLRRMLAGESASTATPAAAAGTDEPVAIVAMACRYPGGIGTPKSCGTWCARAATRSARSRRTGAGTSPRSTTRTPTAPAAPMCARAGSSPARATSTPSSSASARARPPPWTRSSACCWRPRGRPSNGPASRPPGCAAAAPACSPASCTTTTRPGSPRYRRLSKAMWAAATRAASRPAECPMCWDWKARRSQWTPPAPPHLSPCTWRRSRCARANATWRWPAG</sequence>
<comment type="pathway">
    <text evidence="2">Antibiotic biosynthesis.</text>
</comment>
<dbReference type="PANTHER" id="PTHR43775:SF51">
    <property type="entry name" value="INACTIVE PHENOLPHTHIOCEROL SYNTHESIS POLYKETIDE SYNTHASE TYPE I PKS1-RELATED"/>
    <property type="match status" value="1"/>
</dbReference>
<dbReference type="PANTHER" id="PTHR43775">
    <property type="entry name" value="FATTY ACID SYNTHASE"/>
    <property type="match status" value="1"/>
</dbReference>
<dbReference type="Pfam" id="PF08990">
    <property type="entry name" value="Docking"/>
    <property type="match status" value="1"/>
</dbReference>
<dbReference type="SMART" id="SM00822">
    <property type="entry name" value="PKS_KR"/>
    <property type="match status" value="1"/>
</dbReference>
<gene>
    <name evidence="14" type="ORF">Psuf_066850</name>
</gene>
<dbReference type="Gene3D" id="3.40.47.10">
    <property type="match status" value="1"/>
</dbReference>
<evidence type="ECO:0000256" key="9">
    <source>
        <dbReference type="PROSITE-ProRule" id="PRU01363"/>
    </source>
</evidence>
<keyword evidence="7" id="KW-0511">Multifunctional enzyme</keyword>
<dbReference type="Gene3D" id="3.30.70.3290">
    <property type="match status" value="1"/>
</dbReference>
<feature type="active site" description="Proton donor; for dehydratase activity" evidence="9">
    <location>
        <position position="1046"/>
    </location>
</feature>
<dbReference type="GO" id="GO:0031177">
    <property type="term" value="F:phosphopantetheine binding"/>
    <property type="evidence" value="ECO:0007669"/>
    <property type="project" value="InterPro"/>
</dbReference>
<dbReference type="PROSITE" id="PS00012">
    <property type="entry name" value="PHOSPHOPANTETHEINE"/>
    <property type="match status" value="1"/>
</dbReference>
<dbReference type="SMART" id="SM01294">
    <property type="entry name" value="PKS_PP_betabranch"/>
    <property type="match status" value="1"/>
</dbReference>
<dbReference type="InterPro" id="IPR050091">
    <property type="entry name" value="PKS_NRPS_Biosynth_Enz"/>
</dbReference>
<dbReference type="SUPFAM" id="SSF101173">
    <property type="entry name" value="Docking domain B of the erythromycin polyketide synthase (DEBS)"/>
    <property type="match status" value="1"/>
</dbReference>
<dbReference type="GO" id="GO:0006633">
    <property type="term" value="P:fatty acid biosynthetic process"/>
    <property type="evidence" value="ECO:0007669"/>
    <property type="project" value="TreeGrafter"/>
</dbReference>
<evidence type="ECO:0000256" key="2">
    <source>
        <dbReference type="ARBA" id="ARBA00004792"/>
    </source>
</evidence>
<accession>A0A6F8YTD3</accession>
<keyword evidence="6" id="KW-0045">Antibiotic biosynthesis</keyword>
<dbReference type="Gene3D" id="3.40.366.10">
    <property type="entry name" value="Malonyl-Coenzyme A Acyl Carrier Protein, domain 2"/>
    <property type="match status" value="1"/>
</dbReference>
<dbReference type="Gene3D" id="3.10.129.110">
    <property type="entry name" value="Polyketide synthase dehydratase"/>
    <property type="match status" value="1"/>
</dbReference>
<evidence type="ECO:0000313" key="15">
    <source>
        <dbReference type="Proteomes" id="UP000503011"/>
    </source>
</evidence>
<reference evidence="14 15" key="1">
    <citation type="submission" date="2020-03" db="EMBL/GenBank/DDBJ databases">
        <title>Whole genome shotgun sequence of Phytohabitans suffuscus NBRC 105367.</title>
        <authorList>
            <person name="Komaki H."/>
            <person name="Tamura T."/>
        </authorList>
    </citation>
    <scope>NUCLEOTIDE SEQUENCE [LARGE SCALE GENOMIC DNA]</scope>
    <source>
        <strain evidence="14 15">NBRC 105367</strain>
    </source>
</reference>
<dbReference type="InterPro" id="IPR042104">
    <property type="entry name" value="PKS_dehydratase_sf"/>
</dbReference>
<dbReference type="FunFam" id="3.40.47.10:FF:000019">
    <property type="entry name" value="Polyketide synthase type I"/>
    <property type="match status" value="1"/>
</dbReference>
<dbReference type="SMART" id="SM00826">
    <property type="entry name" value="PKS_DH"/>
    <property type="match status" value="1"/>
</dbReference>
<feature type="domain" description="Ketosynthase family 3 (KS3)" evidence="12">
    <location>
        <begin position="31"/>
        <end position="455"/>
    </location>
</feature>
<evidence type="ECO:0000313" key="14">
    <source>
        <dbReference type="EMBL" id="BCB89372.1"/>
    </source>
</evidence>
<dbReference type="InterPro" id="IPR036736">
    <property type="entry name" value="ACP-like_sf"/>
</dbReference>